<reference evidence="4" key="1">
    <citation type="submission" date="2016-06" db="UniProtKB">
        <authorList>
            <consortium name="WormBaseParasite"/>
        </authorList>
    </citation>
    <scope>IDENTIFICATION</scope>
</reference>
<protein>
    <submittedName>
        <fullName evidence="4">Peptidase_M10 domain-containing protein</fullName>
    </submittedName>
</protein>
<sequence>MAPRCLARALVALVAVLVAAHAASAIPMRETAPWTLLLCKLKDNDREPKSSAWFKEWFNNDSKEGSVTQFFRDVSNGMYTVYAAETYGWFKVPFDKAEVRRLALADHTLGDINDVDRKTALKTKELCTMFARFYFGIKLSSRAITFTNSQNIALFCRQRGILISTSYFMTSALTHEMCHSFHVGHSFSNRNVKVYPHADVGEYDDLYDLMSTSNAFSYWSQYGSTGPGLNGPHLDYLGWLPSNRVLFFNAAKSSFPQTLHLASLR</sequence>
<dbReference type="Proteomes" id="UP000270296">
    <property type="component" value="Unassembled WGS sequence"/>
</dbReference>
<dbReference type="OrthoDB" id="5843947at2759"/>
<feature type="signal peptide" evidence="1">
    <location>
        <begin position="1"/>
        <end position="25"/>
    </location>
</feature>
<evidence type="ECO:0000313" key="2">
    <source>
        <dbReference type="EMBL" id="VDO94320.1"/>
    </source>
</evidence>
<name>A0A183ICT7_9BILA</name>
<keyword evidence="3" id="KW-1185">Reference proteome</keyword>
<keyword evidence="1" id="KW-0732">Signal</keyword>
<dbReference type="WBParaSite" id="SBAD_0000149001-mRNA-1">
    <property type="protein sequence ID" value="SBAD_0000149001-mRNA-1"/>
    <property type="gene ID" value="SBAD_0000149001"/>
</dbReference>
<proteinExistence type="predicted"/>
<accession>A0A183ICT7</accession>
<dbReference type="AlphaFoldDB" id="A0A183ICT7"/>
<feature type="chain" id="PRO_5043139891" evidence="1">
    <location>
        <begin position="26"/>
        <end position="265"/>
    </location>
</feature>
<evidence type="ECO:0000313" key="3">
    <source>
        <dbReference type="Proteomes" id="UP000270296"/>
    </source>
</evidence>
<dbReference type="EMBL" id="UZAM01006824">
    <property type="protein sequence ID" value="VDO94320.1"/>
    <property type="molecule type" value="Genomic_DNA"/>
</dbReference>
<reference evidence="2 3" key="2">
    <citation type="submission" date="2018-11" db="EMBL/GenBank/DDBJ databases">
        <authorList>
            <consortium name="Pathogen Informatics"/>
        </authorList>
    </citation>
    <scope>NUCLEOTIDE SEQUENCE [LARGE SCALE GENOMIC DNA]</scope>
</reference>
<evidence type="ECO:0000256" key="1">
    <source>
        <dbReference type="SAM" id="SignalP"/>
    </source>
</evidence>
<evidence type="ECO:0000313" key="4">
    <source>
        <dbReference type="WBParaSite" id="SBAD_0000149001-mRNA-1"/>
    </source>
</evidence>
<organism evidence="4">
    <name type="scientific">Soboliphyme baturini</name>
    <dbReference type="NCBI Taxonomy" id="241478"/>
    <lineage>
        <taxon>Eukaryota</taxon>
        <taxon>Metazoa</taxon>
        <taxon>Ecdysozoa</taxon>
        <taxon>Nematoda</taxon>
        <taxon>Enoplea</taxon>
        <taxon>Dorylaimia</taxon>
        <taxon>Dioctophymatida</taxon>
        <taxon>Dioctophymatoidea</taxon>
        <taxon>Soboliphymatidae</taxon>
        <taxon>Soboliphyme</taxon>
    </lineage>
</organism>
<gene>
    <name evidence="2" type="ORF">SBAD_LOCUS1431</name>
</gene>